<evidence type="ECO:0000313" key="7">
    <source>
        <dbReference type="Proteomes" id="UP000327468"/>
    </source>
</evidence>
<gene>
    <name evidence="6" type="ORF">PHYPO_G00005320</name>
</gene>
<feature type="domain" description="IRG-type G" evidence="5">
    <location>
        <begin position="46"/>
        <end position="225"/>
    </location>
</feature>
<keyword evidence="4" id="KW-0342">GTP-binding</keyword>
<reference evidence="6 7" key="1">
    <citation type="submission" date="2019-06" db="EMBL/GenBank/DDBJ databases">
        <title>A chromosome-scale genome assembly of the striped catfish, Pangasianodon hypophthalmus.</title>
        <authorList>
            <person name="Wen M."/>
            <person name="Zahm M."/>
            <person name="Roques C."/>
            <person name="Cabau C."/>
            <person name="Klopp C."/>
            <person name="Donnadieu C."/>
            <person name="Jouanno E."/>
            <person name="Avarre J.-C."/>
            <person name="Campet M."/>
            <person name="Ha T.T.T."/>
            <person name="Dugue R."/>
            <person name="Lampietro C."/>
            <person name="Louis A."/>
            <person name="Herpin A."/>
            <person name="Echchiki A."/>
            <person name="Berthelot C."/>
            <person name="Parey E."/>
            <person name="Roest-Crollius H."/>
            <person name="Braasch I."/>
            <person name="Postlethwait J."/>
            <person name="Bobe J."/>
            <person name="Montfort J."/>
            <person name="Bouchez O."/>
            <person name="Begum T."/>
            <person name="Schartl M."/>
            <person name="Guiguen Y."/>
        </authorList>
    </citation>
    <scope>NUCLEOTIDE SEQUENCE [LARGE SCALE GENOMIC DNA]</scope>
    <source>
        <strain evidence="6 7">Indonesia</strain>
        <tissue evidence="6">Blood</tissue>
    </source>
</reference>
<dbReference type="PROSITE" id="PS51716">
    <property type="entry name" value="G_IRG"/>
    <property type="match status" value="2"/>
</dbReference>
<evidence type="ECO:0000256" key="2">
    <source>
        <dbReference type="ARBA" id="ARBA00022741"/>
    </source>
</evidence>
<dbReference type="InterPro" id="IPR007743">
    <property type="entry name" value="Immunity-related_GTPase-like"/>
</dbReference>
<keyword evidence="3" id="KW-0378">Hydrolase</keyword>
<name>A0A5N5Q4E2_PANHP</name>
<evidence type="ECO:0000259" key="5">
    <source>
        <dbReference type="PROSITE" id="PS51716"/>
    </source>
</evidence>
<dbReference type="InterPro" id="IPR027417">
    <property type="entry name" value="P-loop_NTPase"/>
</dbReference>
<proteinExistence type="inferred from homology"/>
<dbReference type="GO" id="GO:0016020">
    <property type="term" value="C:membrane"/>
    <property type="evidence" value="ECO:0007669"/>
    <property type="project" value="InterPro"/>
</dbReference>
<comment type="similarity">
    <text evidence="1">Belongs to the TRAFAC class dynamin-like GTPase superfamily. IRG family.</text>
</comment>
<dbReference type="AlphaFoldDB" id="A0A5N5Q4E2"/>
<dbReference type="GO" id="GO:0016787">
    <property type="term" value="F:hydrolase activity"/>
    <property type="evidence" value="ECO:0007669"/>
    <property type="project" value="UniProtKB-KW"/>
</dbReference>
<evidence type="ECO:0000256" key="1">
    <source>
        <dbReference type="ARBA" id="ARBA00005429"/>
    </source>
</evidence>
<dbReference type="Gene3D" id="3.40.50.300">
    <property type="entry name" value="P-loop containing nucleotide triphosphate hydrolases"/>
    <property type="match status" value="2"/>
</dbReference>
<dbReference type="FunFam" id="3.40.50.300:FF:000541">
    <property type="entry name" value="Immunity related GTPase M"/>
    <property type="match status" value="1"/>
</dbReference>
<keyword evidence="7" id="KW-1185">Reference proteome</keyword>
<dbReference type="InterPro" id="IPR051515">
    <property type="entry name" value="IRG"/>
</dbReference>
<dbReference type="PANTHER" id="PTHR32341">
    <property type="entry name" value="INTERFERON-INDUCIBLE GTPASE"/>
    <property type="match status" value="1"/>
</dbReference>
<evidence type="ECO:0000256" key="3">
    <source>
        <dbReference type="ARBA" id="ARBA00022801"/>
    </source>
</evidence>
<dbReference type="Pfam" id="PF05049">
    <property type="entry name" value="IIGP"/>
    <property type="match status" value="1"/>
</dbReference>
<evidence type="ECO:0000256" key="4">
    <source>
        <dbReference type="ARBA" id="ARBA00023134"/>
    </source>
</evidence>
<keyword evidence="2" id="KW-0547">Nucleotide-binding</keyword>
<dbReference type="InterPro" id="IPR030385">
    <property type="entry name" value="G_IRG_dom"/>
</dbReference>
<evidence type="ECO:0000313" key="6">
    <source>
        <dbReference type="EMBL" id="KAB5586765.1"/>
    </source>
</evidence>
<feature type="domain" description="IRG-type G" evidence="5">
    <location>
        <begin position="296"/>
        <end position="466"/>
    </location>
</feature>
<dbReference type="EMBL" id="VFJC01000002">
    <property type="protein sequence ID" value="KAB5586765.1"/>
    <property type="molecule type" value="Genomic_DNA"/>
</dbReference>
<dbReference type="Proteomes" id="UP000327468">
    <property type="component" value="Chromosome 1"/>
</dbReference>
<dbReference type="SUPFAM" id="SSF52540">
    <property type="entry name" value="P-loop containing nucleoside triphosphate hydrolases"/>
    <property type="match status" value="2"/>
</dbReference>
<dbReference type="GO" id="GO:0005525">
    <property type="term" value="F:GTP binding"/>
    <property type="evidence" value="ECO:0007669"/>
    <property type="project" value="UniProtKB-KW"/>
</dbReference>
<comment type="caution">
    <text evidence="6">The sequence shown here is derived from an EMBL/GenBank/DDBJ whole genome shotgun (WGS) entry which is preliminary data.</text>
</comment>
<organism evidence="6 7">
    <name type="scientific">Pangasianodon hypophthalmus</name>
    <name type="common">Striped catfish</name>
    <name type="synonym">Helicophagus hypophthalmus</name>
    <dbReference type="NCBI Taxonomy" id="310915"/>
    <lineage>
        <taxon>Eukaryota</taxon>
        <taxon>Metazoa</taxon>
        <taxon>Chordata</taxon>
        <taxon>Craniata</taxon>
        <taxon>Vertebrata</taxon>
        <taxon>Euteleostomi</taxon>
        <taxon>Actinopterygii</taxon>
        <taxon>Neopterygii</taxon>
        <taxon>Teleostei</taxon>
        <taxon>Ostariophysi</taxon>
        <taxon>Siluriformes</taxon>
        <taxon>Pangasiidae</taxon>
        <taxon>Pangasianodon</taxon>
    </lineage>
</organism>
<protein>
    <recommendedName>
        <fullName evidence="5">IRG-type G domain-containing protein</fullName>
    </recommendedName>
</protein>
<dbReference type="PANTHER" id="PTHR32341:SF10">
    <property type="entry name" value="INTERFERON-INDUCIBLE GTPASE 5"/>
    <property type="match status" value="1"/>
</dbReference>
<sequence>MENIGFSVPHKIPEEYINKITEAVQSTSPEKIPQQFMTFLKVYDRFKLDVAVTGDSGSGKSTLINALLGLDHDAKGAAPTGVVETTMEPAAYQYPNCPQVRLWDLPGMGTPSFTSKSYVETINFNLYDMFFVVISERFRENNMLLIDEIHKQKKPFYVIRTKVDNDLRAQGRKYNFTETGALTVMRDECLKYIEEKNLHPPIFLVSAYDTQNYDMQKLKDTFEKEAPELKREVFPLFLASLFSGHRRKRRTFMRHGLQSGKISEEEVLDLRTFCECLDIANGTETLTTTLEALDHFQLDVAILGETGSGVTTLLNGLMRQQNGVFCSVLSEMPATSPQYPNVRFWAVSGIQNIMVNSLEGMKDILDNFDFYVLIVTDWEKAYHVDLARDVQRLRKHYHFVQTKIDCHLQAQEDLCCSETEILDGLRAQCAEELQMAQVDNSQLFLINSLDRNAFDFVSLESVLSSDLDTIRTSAFAYYIDKIVRNKKQAQSTCQIL</sequence>
<accession>A0A5N5Q4E2</accession>